<organism evidence="2">
    <name type="scientific">Micromonas pusilla (strain CCMP1545)</name>
    <name type="common">Picoplanktonic green alga</name>
    <dbReference type="NCBI Taxonomy" id="564608"/>
    <lineage>
        <taxon>Eukaryota</taxon>
        <taxon>Viridiplantae</taxon>
        <taxon>Chlorophyta</taxon>
        <taxon>Mamiellophyceae</taxon>
        <taxon>Mamiellales</taxon>
        <taxon>Mamiellaceae</taxon>
        <taxon>Micromonas</taxon>
    </lineage>
</organism>
<keyword evidence="2" id="KW-1185">Reference proteome</keyword>
<sequence>PSRWTRRKFPVRPAFAMTVNKSQGQTIRGRVGVLLPEPVFSHGQMHVAASRV</sequence>
<gene>
    <name evidence="1" type="ORF">MICPUCDRAFT_9667</name>
</gene>
<dbReference type="eggNOG" id="KOG0987">
    <property type="taxonomic scope" value="Eukaryota"/>
</dbReference>
<dbReference type="OrthoDB" id="1934841at2759"/>
<dbReference type="KEGG" id="mpp:MICPUCDRAFT_9667"/>
<protein>
    <submittedName>
        <fullName evidence="1">Predicted protein</fullName>
    </submittedName>
</protein>
<accession>C1NAF4</accession>
<dbReference type="OMA" id="MPSRWTR"/>
<feature type="non-terminal residue" evidence="1">
    <location>
        <position position="52"/>
    </location>
</feature>
<dbReference type="GeneID" id="9690337"/>
<proteinExistence type="predicted"/>
<reference evidence="1 2" key="1">
    <citation type="journal article" date="2009" name="Science">
        <title>Green evolution and dynamic adaptations revealed by genomes of the marine picoeukaryotes Micromonas.</title>
        <authorList>
            <person name="Worden A.Z."/>
            <person name="Lee J.H."/>
            <person name="Mock T."/>
            <person name="Rouze P."/>
            <person name="Simmons M.P."/>
            <person name="Aerts A.L."/>
            <person name="Allen A.E."/>
            <person name="Cuvelier M.L."/>
            <person name="Derelle E."/>
            <person name="Everett M.V."/>
            <person name="Foulon E."/>
            <person name="Grimwood J."/>
            <person name="Gundlach H."/>
            <person name="Henrissat B."/>
            <person name="Napoli C."/>
            <person name="McDonald S.M."/>
            <person name="Parker M.S."/>
            <person name="Rombauts S."/>
            <person name="Salamov A."/>
            <person name="Von Dassow P."/>
            <person name="Badger J.H."/>
            <person name="Coutinho P.M."/>
            <person name="Demir E."/>
            <person name="Dubchak I."/>
            <person name="Gentemann C."/>
            <person name="Eikrem W."/>
            <person name="Gready J.E."/>
            <person name="John U."/>
            <person name="Lanier W."/>
            <person name="Lindquist E.A."/>
            <person name="Lucas S."/>
            <person name="Mayer K.F."/>
            <person name="Moreau H."/>
            <person name="Not F."/>
            <person name="Otillar R."/>
            <person name="Panaud O."/>
            <person name="Pangilinan J."/>
            <person name="Paulsen I."/>
            <person name="Piegu B."/>
            <person name="Poliakov A."/>
            <person name="Robbens S."/>
            <person name="Schmutz J."/>
            <person name="Toulza E."/>
            <person name="Wyss T."/>
            <person name="Zelensky A."/>
            <person name="Zhou K."/>
            <person name="Armbrust E.V."/>
            <person name="Bhattacharya D."/>
            <person name="Goodenough U.W."/>
            <person name="Van de Peer Y."/>
            <person name="Grigoriev I.V."/>
        </authorList>
    </citation>
    <scope>NUCLEOTIDE SEQUENCE [LARGE SCALE GENOMIC DNA]</scope>
    <source>
        <strain evidence="1 2">CCMP1545</strain>
    </source>
</reference>
<feature type="non-terminal residue" evidence="1">
    <location>
        <position position="1"/>
    </location>
</feature>
<dbReference type="AlphaFoldDB" id="C1NAF4"/>
<evidence type="ECO:0000313" key="2">
    <source>
        <dbReference type="Proteomes" id="UP000001876"/>
    </source>
</evidence>
<dbReference type="Proteomes" id="UP000001876">
    <property type="component" value="Unassembled WGS sequence"/>
</dbReference>
<dbReference type="SUPFAM" id="SSF52540">
    <property type="entry name" value="P-loop containing nucleoside triphosphate hydrolases"/>
    <property type="match status" value="1"/>
</dbReference>
<dbReference type="RefSeq" id="XP_003064897.1">
    <property type="nucleotide sequence ID" value="XM_003064851.1"/>
</dbReference>
<evidence type="ECO:0000313" key="1">
    <source>
        <dbReference type="EMBL" id="EEH50877.1"/>
    </source>
</evidence>
<dbReference type="STRING" id="564608.C1NAF4"/>
<dbReference type="EMBL" id="GG663753">
    <property type="protein sequence ID" value="EEH50877.1"/>
    <property type="molecule type" value="Genomic_DNA"/>
</dbReference>
<dbReference type="InterPro" id="IPR027417">
    <property type="entry name" value="P-loop_NTPase"/>
</dbReference>
<name>C1NAF4_MICPC</name>